<sequence length="49" mass="5842">MLAHVDMYFYRTGLSCQWDNTLVITDTCQWELLNTSTIIDACQWEFVKH</sequence>
<reference evidence="1 2" key="1">
    <citation type="journal article" date="2021" name="Commun. Biol.">
        <title>The genome of Shorea leprosula (Dipterocarpaceae) highlights the ecological relevance of drought in aseasonal tropical rainforests.</title>
        <authorList>
            <person name="Ng K.K.S."/>
            <person name="Kobayashi M.J."/>
            <person name="Fawcett J.A."/>
            <person name="Hatakeyama M."/>
            <person name="Paape T."/>
            <person name="Ng C.H."/>
            <person name="Ang C.C."/>
            <person name="Tnah L.H."/>
            <person name="Lee C.T."/>
            <person name="Nishiyama T."/>
            <person name="Sese J."/>
            <person name="O'Brien M.J."/>
            <person name="Copetti D."/>
            <person name="Mohd Noor M.I."/>
            <person name="Ong R.C."/>
            <person name="Putra M."/>
            <person name="Sireger I.Z."/>
            <person name="Indrioko S."/>
            <person name="Kosugi Y."/>
            <person name="Izuno A."/>
            <person name="Isagi Y."/>
            <person name="Lee S.L."/>
            <person name="Shimizu K.K."/>
        </authorList>
    </citation>
    <scope>NUCLEOTIDE SEQUENCE [LARGE SCALE GENOMIC DNA]</scope>
    <source>
        <strain evidence="1">214</strain>
    </source>
</reference>
<accession>A0AAV5MBJ5</accession>
<protein>
    <submittedName>
        <fullName evidence="1">Uncharacterized protein</fullName>
    </submittedName>
</protein>
<comment type="caution">
    <text evidence="1">The sequence shown here is derived from an EMBL/GenBank/DDBJ whole genome shotgun (WGS) entry which is preliminary data.</text>
</comment>
<evidence type="ECO:0000313" key="2">
    <source>
        <dbReference type="Proteomes" id="UP001054252"/>
    </source>
</evidence>
<name>A0AAV5MBJ5_9ROSI</name>
<dbReference type="Proteomes" id="UP001054252">
    <property type="component" value="Unassembled WGS sequence"/>
</dbReference>
<evidence type="ECO:0000313" key="1">
    <source>
        <dbReference type="EMBL" id="GKV47150.1"/>
    </source>
</evidence>
<dbReference type="EMBL" id="BPVZ01000222">
    <property type="protein sequence ID" value="GKV47150.1"/>
    <property type="molecule type" value="Genomic_DNA"/>
</dbReference>
<keyword evidence="2" id="KW-1185">Reference proteome</keyword>
<proteinExistence type="predicted"/>
<organism evidence="1 2">
    <name type="scientific">Rubroshorea leprosula</name>
    <dbReference type="NCBI Taxonomy" id="152421"/>
    <lineage>
        <taxon>Eukaryota</taxon>
        <taxon>Viridiplantae</taxon>
        <taxon>Streptophyta</taxon>
        <taxon>Embryophyta</taxon>
        <taxon>Tracheophyta</taxon>
        <taxon>Spermatophyta</taxon>
        <taxon>Magnoliopsida</taxon>
        <taxon>eudicotyledons</taxon>
        <taxon>Gunneridae</taxon>
        <taxon>Pentapetalae</taxon>
        <taxon>rosids</taxon>
        <taxon>malvids</taxon>
        <taxon>Malvales</taxon>
        <taxon>Dipterocarpaceae</taxon>
        <taxon>Rubroshorea</taxon>
    </lineage>
</organism>
<gene>
    <name evidence="1" type="ORF">SLEP1_g54070</name>
</gene>
<dbReference type="AlphaFoldDB" id="A0AAV5MBJ5"/>